<dbReference type="EMBL" id="JBHFQA010000016">
    <property type="protein sequence ID" value="KAL2085718.1"/>
    <property type="molecule type" value="Genomic_DNA"/>
</dbReference>
<dbReference type="GO" id="GO:0005615">
    <property type="term" value="C:extracellular space"/>
    <property type="evidence" value="ECO:0007669"/>
    <property type="project" value="UniProtKB-KW"/>
</dbReference>
<dbReference type="SUPFAM" id="SSF54117">
    <property type="entry name" value="Interleukin 8-like chemokines"/>
    <property type="match status" value="1"/>
</dbReference>
<evidence type="ECO:0000259" key="3">
    <source>
        <dbReference type="Pfam" id="PF00048"/>
    </source>
</evidence>
<dbReference type="Gene3D" id="2.40.50.40">
    <property type="match status" value="1"/>
</dbReference>
<dbReference type="GO" id="GO:0005125">
    <property type="term" value="F:cytokine activity"/>
    <property type="evidence" value="ECO:0007669"/>
    <property type="project" value="UniProtKB-KW"/>
</dbReference>
<dbReference type="InterPro" id="IPR001811">
    <property type="entry name" value="Chemokine_IL8-like_dom"/>
</dbReference>
<dbReference type="Pfam" id="PF00048">
    <property type="entry name" value="IL8"/>
    <property type="match status" value="1"/>
</dbReference>
<organism evidence="4 5">
    <name type="scientific">Coilia grayii</name>
    <name type="common">Gray's grenadier anchovy</name>
    <dbReference type="NCBI Taxonomy" id="363190"/>
    <lineage>
        <taxon>Eukaryota</taxon>
        <taxon>Metazoa</taxon>
        <taxon>Chordata</taxon>
        <taxon>Craniata</taxon>
        <taxon>Vertebrata</taxon>
        <taxon>Euteleostomi</taxon>
        <taxon>Actinopterygii</taxon>
        <taxon>Neopterygii</taxon>
        <taxon>Teleostei</taxon>
        <taxon>Clupei</taxon>
        <taxon>Clupeiformes</taxon>
        <taxon>Clupeoidei</taxon>
        <taxon>Engraulidae</taxon>
        <taxon>Coilinae</taxon>
        <taxon>Coilia</taxon>
    </lineage>
</organism>
<evidence type="ECO:0000313" key="4">
    <source>
        <dbReference type="EMBL" id="KAL2085718.1"/>
    </source>
</evidence>
<name>A0ABD1JEX2_9TELE</name>
<evidence type="ECO:0000256" key="1">
    <source>
        <dbReference type="ARBA" id="ARBA00022514"/>
    </source>
</evidence>
<protein>
    <recommendedName>
        <fullName evidence="3">Chemokine interleukin-8-like domain-containing protein</fullName>
    </recommendedName>
</protein>
<accession>A0ABD1JEX2</accession>
<dbReference type="InterPro" id="IPR036048">
    <property type="entry name" value="Interleukin_8-like_sf"/>
</dbReference>
<keyword evidence="2" id="KW-0732">Signal</keyword>
<dbReference type="AlphaFoldDB" id="A0ABD1JEX2"/>
<feature type="domain" description="Chemokine interleukin-8-like" evidence="3">
    <location>
        <begin position="36"/>
        <end position="91"/>
    </location>
</feature>
<evidence type="ECO:0000313" key="5">
    <source>
        <dbReference type="Proteomes" id="UP001591681"/>
    </source>
</evidence>
<evidence type="ECO:0000256" key="2">
    <source>
        <dbReference type="SAM" id="SignalP"/>
    </source>
</evidence>
<keyword evidence="1" id="KW-0202">Cytokine</keyword>
<comment type="caution">
    <text evidence="4">The sequence shown here is derived from an EMBL/GenBank/DDBJ whole genome shotgun (WGS) entry which is preliminary data.</text>
</comment>
<sequence>MLHSVSQNQLISVLILTAVLLHYTSGVQSHDPKNPTCCKRVSPARIVTKIDDCIIAEASHQCLPAVIFFTQGTYYCSTPNARWVIKKLKDLKNEGRPCRNSTTGTV</sequence>
<gene>
    <name evidence="4" type="ORF">ACEWY4_019038</name>
</gene>
<dbReference type="Proteomes" id="UP001591681">
    <property type="component" value="Unassembled WGS sequence"/>
</dbReference>
<proteinExistence type="predicted"/>
<reference evidence="4 5" key="1">
    <citation type="submission" date="2024-09" db="EMBL/GenBank/DDBJ databases">
        <title>A chromosome-level genome assembly of Gray's grenadier anchovy, Coilia grayii.</title>
        <authorList>
            <person name="Fu Z."/>
        </authorList>
    </citation>
    <scope>NUCLEOTIDE SEQUENCE [LARGE SCALE GENOMIC DNA]</scope>
    <source>
        <strain evidence="4">G4</strain>
        <tissue evidence="4">Muscle</tissue>
    </source>
</reference>
<feature type="chain" id="PRO_5044801013" description="Chemokine interleukin-8-like domain-containing protein" evidence="2">
    <location>
        <begin position="27"/>
        <end position="106"/>
    </location>
</feature>
<feature type="signal peptide" evidence="2">
    <location>
        <begin position="1"/>
        <end position="26"/>
    </location>
</feature>
<keyword evidence="5" id="KW-1185">Reference proteome</keyword>